<dbReference type="Pfam" id="PF01397">
    <property type="entry name" value="Terpene_synth"/>
    <property type="match status" value="1"/>
</dbReference>
<evidence type="ECO:0000313" key="3">
    <source>
        <dbReference type="Proteomes" id="UP001341281"/>
    </source>
</evidence>
<dbReference type="AlphaFoldDB" id="A0AAQ3U6G9"/>
<dbReference type="PANTHER" id="PTHR31225">
    <property type="entry name" value="OS04G0344100 PROTEIN-RELATED"/>
    <property type="match status" value="1"/>
</dbReference>
<dbReference type="PANTHER" id="PTHR31225:SF230">
    <property type="entry name" value="TERPENE SYNTHASE TPS27"/>
    <property type="match status" value="1"/>
</dbReference>
<dbReference type="InterPro" id="IPR001906">
    <property type="entry name" value="Terpene_synth_N"/>
</dbReference>
<protein>
    <recommendedName>
        <fullName evidence="1">Terpene synthase N-terminal domain-containing protein</fullName>
    </recommendedName>
</protein>
<dbReference type="SUPFAM" id="SSF48239">
    <property type="entry name" value="Terpenoid cyclases/Protein prenyltransferases"/>
    <property type="match status" value="1"/>
</dbReference>
<feature type="domain" description="Terpene synthase N-terminal" evidence="1">
    <location>
        <begin position="10"/>
        <end position="86"/>
    </location>
</feature>
<dbReference type="GO" id="GO:0010333">
    <property type="term" value="F:terpene synthase activity"/>
    <property type="evidence" value="ECO:0007669"/>
    <property type="project" value="InterPro"/>
</dbReference>
<dbReference type="GO" id="GO:0016114">
    <property type="term" value="P:terpenoid biosynthetic process"/>
    <property type="evidence" value="ECO:0007669"/>
    <property type="project" value="InterPro"/>
</dbReference>
<dbReference type="InterPro" id="IPR008930">
    <property type="entry name" value="Terpenoid_cyclase/PrenylTrfase"/>
</dbReference>
<sequence length="109" mass="12247">MHPGAAPAKEQEVRRIIVAAAASPDLAAKLELVDVLQRIGVDYHFGKEIDDLLHAVYDGDDAKDDNGDDDLCLISVRFYLLRKHGVQQFKLAWKSMGSQWLKQTRSLDK</sequence>
<evidence type="ECO:0000259" key="1">
    <source>
        <dbReference type="Pfam" id="PF01397"/>
    </source>
</evidence>
<dbReference type="EMBL" id="CP144751">
    <property type="protein sequence ID" value="WVZ86205.1"/>
    <property type="molecule type" value="Genomic_DNA"/>
</dbReference>
<dbReference type="Proteomes" id="UP001341281">
    <property type="component" value="Chromosome 07"/>
</dbReference>
<gene>
    <name evidence="2" type="ORF">U9M48_033027</name>
</gene>
<name>A0AAQ3U6G9_PASNO</name>
<dbReference type="Gene3D" id="1.50.10.130">
    <property type="entry name" value="Terpene synthase, N-terminal domain"/>
    <property type="match status" value="1"/>
</dbReference>
<accession>A0AAQ3U6G9</accession>
<keyword evidence="3" id="KW-1185">Reference proteome</keyword>
<evidence type="ECO:0000313" key="2">
    <source>
        <dbReference type="EMBL" id="WVZ86205.1"/>
    </source>
</evidence>
<organism evidence="2 3">
    <name type="scientific">Paspalum notatum var. saurae</name>
    <dbReference type="NCBI Taxonomy" id="547442"/>
    <lineage>
        <taxon>Eukaryota</taxon>
        <taxon>Viridiplantae</taxon>
        <taxon>Streptophyta</taxon>
        <taxon>Embryophyta</taxon>
        <taxon>Tracheophyta</taxon>
        <taxon>Spermatophyta</taxon>
        <taxon>Magnoliopsida</taxon>
        <taxon>Liliopsida</taxon>
        <taxon>Poales</taxon>
        <taxon>Poaceae</taxon>
        <taxon>PACMAD clade</taxon>
        <taxon>Panicoideae</taxon>
        <taxon>Andropogonodae</taxon>
        <taxon>Paspaleae</taxon>
        <taxon>Paspalinae</taxon>
        <taxon>Paspalum</taxon>
    </lineage>
</organism>
<reference evidence="2 3" key="1">
    <citation type="submission" date="2024-02" db="EMBL/GenBank/DDBJ databases">
        <title>High-quality chromosome-scale genome assembly of Pensacola bahiagrass (Paspalum notatum Flugge var. saurae).</title>
        <authorList>
            <person name="Vega J.M."/>
            <person name="Podio M."/>
            <person name="Orjuela J."/>
            <person name="Siena L.A."/>
            <person name="Pessino S.C."/>
            <person name="Combes M.C."/>
            <person name="Mariac C."/>
            <person name="Albertini E."/>
            <person name="Pupilli F."/>
            <person name="Ortiz J.P.A."/>
            <person name="Leblanc O."/>
        </authorList>
    </citation>
    <scope>NUCLEOTIDE SEQUENCE [LARGE SCALE GENOMIC DNA]</scope>
    <source>
        <strain evidence="2">R1</strain>
        <tissue evidence="2">Leaf</tissue>
    </source>
</reference>
<dbReference type="InterPro" id="IPR036965">
    <property type="entry name" value="Terpene_synth_N_sf"/>
</dbReference>
<dbReference type="InterPro" id="IPR050148">
    <property type="entry name" value="Terpene_synthase-like"/>
</dbReference>
<proteinExistence type="predicted"/>